<feature type="transmembrane region" description="Helical" evidence="2">
    <location>
        <begin position="87"/>
        <end position="106"/>
    </location>
</feature>
<sequence length="279" mass="29373">MRFSGLAVPRTPVPLPIKNPLPTVVEEQLLYGLVLTVVVHPIHLTLCVSSSASLSVFAVVKNAVVFVVTTAFVSVFAAFAVCGSSPSSSFVVFAAFVVAVPFVVPFRLRRLRPPSSLPSGPVHGPVPGPVSAVGLRRLFVCYTQTILSTSSAGDVDEVLFPVNDLGDVDEDEDIVLTLRDAEDLAFPANDLGDQADVANPGTLPIDTSGNGTTAVCSNGAPFTLAQALDIVMGIEEPGYVSDLEDPSSEEEDDQSGKEHADESVSEEEGDYDTDSSRSH</sequence>
<evidence type="ECO:0000313" key="3">
    <source>
        <dbReference type="EMBL" id="GLB43118.1"/>
    </source>
</evidence>
<organism evidence="3 4">
    <name type="scientific">Lyophyllum shimeji</name>
    <name type="common">Hon-shimeji</name>
    <name type="synonym">Tricholoma shimeji</name>
    <dbReference type="NCBI Taxonomy" id="47721"/>
    <lineage>
        <taxon>Eukaryota</taxon>
        <taxon>Fungi</taxon>
        <taxon>Dikarya</taxon>
        <taxon>Basidiomycota</taxon>
        <taxon>Agaricomycotina</taxon>
        <taxon>Agaricomycetes</taxon>
        <taxon>Agaricomycetidae</taxon>
        <taxon>Agaricales</taxon>
        <taxon>Tricholomatineae</taxon>
        <taxon>Lyophyllaceae</taxon>
        <taxon>Lyophyllum</taxon>
    </lineage>
</organism>
<keyword evidence="2" id="KW-1133">Transmembrane helix</keyword>
<keyword evidence="2" id="KW-0472">Membrane</keyword>
<name>A0A9P3URY2_LYOSH</name>
<feature type="transmembrane region" description="Helical" evidence="2">
    <location>
        <begin position="29"/>
        <end position="48"/>
    </location>
</feature>
<comment type="caution">
    <text evidence="3">The sequence shown here is derived from an EMBL/GenBank/DDBJ whole genome shotgun (WGS) entry which is preliminary data.</text>
</comment>
<evidence type="ECO:0000313" key="4">
    <source>
        <dbReference type="Proteomes" id="UP001063166"/>
    </source>
</evidence>
<proteinExistence type="predicted"/>
<protein>
    <submittedName>
        <fullName evidence="3">Uncharacterized protein</fullName>
    </submittedName>
</protein>
<feature type="transmembrane region" description="Helical" evidence="2">
    <location>
        <begin position="60"/>
        <end position="81"/>
    </location>
</feature>
<reference evidence="3" key="1">
    <citation type="submission" date="2022-07" db="EMBL/GenBank/DDBJ databases">
        <title>The genome of Lyophyllum shimeji provides insight into the initial evolution of ectomycorrhizal fungal genome.</title>
        <authorList>
            <person name="Kobayashi Y."/>
            <person name="Shibata T."/>
            <person name="Hirakawa H."/>
            <person name="Shigenobu S."/>
            <person name="Nishiyama T."/>
            <person name="Yamada A."/>
            <person name="Hasebe M."/>
            <person name="Kawaguchi M."/>
        </authorList>
    </citation>
    <scope>NUCLEOTIDE SEQUENCE</scope>
    <source>
        <strain evidence="3">AT787</strain>
    </source>
</reference>
<dbReference type="EMBL" id="BRPK01000013">
    <property type="protein sequence ID" value="GLB43118.1"/>
    <property type="molecule type" value="Genomic_DNA"/>
</dbReference>
<dbReference type="Proteomes" id="UP001063166">
    <property type="component" value="Unassembled WGS sequence"/>
</dbReference>
<evidence type="ECO:0000256" key="1">
    <source>
        <dbReference type="SAM" id="MobiDB-lite"/>
    </source>
</evidence>
<keyword evidence="4" id="KW-1185">Reference proteome</keyword>
<dbReference type="AlphaFoldDB" id="A0A9P3URY2"/>
<gene>
    <name evidence="3" type="ORF">LshimejAT787_1300190</name>
</gene>
<accession>A0A9P3URY2</accession>
<feature type="region of interest" description="Disordered" evidence="1">
    <location>
        <begin position="237"/>
        <end position="279"/>
    </location>
</feature>
<feature type="compositionally biased region" description="Acidic residues" evidence="1">
    <location>
        <begin position="263"/>
        <end position="273"/>
    </location>
</feature>
<keyword evidence="2" id="KW-0812">Transmembrane</keyword>
<evidence type="ECO:0000256" key="2">
    <source>
        <dbReference type="SAM" id="Phobius"/>
    </source>
</evidence>
<feature type="compositionally biased region" description="Acidic residues" evidence="1">
    <location>
        <begin position="242"/>
        <end position="253"/>
    </location>
</feature>